<evidence type="ECO:0000256" key="1">
    <source>
        <dbReference type="ARBA" id="ARBA00005525"/>
    </source>
</evidence>
<comment type="subcellular location">
    <subcellularLocation>
        <location evidence="2">Cytoplasm</location>
    </subcellularLocation>
</comment>
<keyword evidence="2 4" id="KW-0028">Amino-acid biosynthesis</keyword>
<evidence type="ECO:0000256" key="4">
    <source>
        <dbReference type="RuleBase" id="RU003903"/>
    </source>
</evidence>
<keyword evidence="8" id="KW-1185">Reference proteome</keyword>
<comment type="similarity">
    <text evidence="1 2 4">Belongs to the pyrroline-5-carboxylate reductase family.</text>
</comment>
<keyword evidence="2 4" id="KW-0521">NADP</keyword>
<evidence type="ECO:0000259" key="5">
    <source>
        <dbReference type="Pfam" id="PF03807"/>
    </source>
</evidence>
<dbReference type="Gene3D" id="3.40.50.720">
    <property type="entry name" value="NAD(P)-binding Rossmann-like Domain"/>
    <property type="match status" value="1"/>
</dbReference>
<comment type="function">
    <text evidence="2">Catalyzes the reduction of 1-pyrroline-5-carboxylate (PCA) to L-proline.</text>
</comment>
<dbReference type="Pfam" id="PF14748">
    <property type="entry name" value="P5CR_dimer"/>
    <property type="match status" value="1"/>
</dbReference>
<feature type="domain" description="Pyrroline-5-carboxylate reductase dimerisation" evidence="6">
    <location>
        <begin position="159"/>
        <end position="263"/>
    </location>
</feature>
<dbReference type="SUPFAM" id="SSF48179">
    <property type="entry name" value="6-phosphogluconate dehydrogenase C-terminal domain-like"/>
    <property type="match status" value="1"/>
</dbReference>
<dbReference type="InterPro" id="IPR053790">
    <property type="entry name" value="P5CR-like_CS"/>
</dbReference>
<name>A0ABX7E6T0_9BACI</name>
<protein>
    <recommendedName>
        <fullName evidence="2 3">Pyrroline-5-carboxylate reductase</fullName>
        <shortName evidence="2">P5C reductase</shortName>
        <shortName evidence="2">P5CR</shortName>
        <ecNumber evidence="2 3">1.5.1.2</ecNumber>
    </recommendedName>
    <alternativeName>
        <fullName evidence="2">PCA reductase</fullName>
    </alternativeName>
</protein>
<dbReference type="PIRSF" id="PIRSF000193">
    <property type="entry name" value="Pyrrol-5-carb_rd"/>
    <property type="match status" value="1"/>
</dbReference>
<evidence type="ECO:0000259" key="6">
    <source>
        <dbReference type="Pfam" id="PF14748"/>
    </source>
</evidence>
<dbReference type="EC" id="1.5.1.2" evidence="2 3"/>
<proteinExistence type="inferred from homology"/>
<accession>A0ABX7E6T0</accession>
<keyword evidence="2" id="KW-0963">Cytoplasm</keyword>
<evidence type="ECO:0000256" key="3">
    <source>
        <dbReference type="NCBIfam" id="TIGR00112"/>
    </source>
</evidence>
<dbReference type="Proteomes" id="UP000595691">
    <property type="component" value="Chromosome"/>
</dbReference>
<dbReference type="InterPro" id="IPR000304">
    <property type="entry name" value="Pyrroline-COOH_reductase"/>
</dbReference>
<dbReference type="PROSITE" id="PS00521">
    <property type="entry name" value="P5CR"/>
    <property type="match status" value="1"/>
</dbReference>
<organism evidence="7 8">
    <name type="scientific">Heyndrickxia vini</name>
    <dbReference type="NCBI Taxonomy" id="1476025"/>
    <lineage>
        <taxon>Bacteria</taxon>
        <taxon>Bacillati</taxon>
        <taxon>Bacillota</taxon>
        <taxon>Bacilli</taxon>
        <taxon>Bacillales</taxon>
        <taxon>Bacillaceae</taxon>
        <taxon>Heyndrickxia</taxon>
    </lineage>
</organism>
<dbReference type="SUPFAM" id="SSF51735">
    <property type="entry name" value="NAD(P)-binding Rossmann-fold domains"/>
    <property type="match status" value="1"/>
</dbReference>
<feature type="domain" description="Pyrroline-5-carboxylate reductase catalytic N-terminal" evidence="5">
    <location>
        <begin position="2"/>
        <end position="98"/>
    </location>
</feature>
<dbReference type="PANTHER" id="PTHR11645">
    <property type="entry name" value="PYRROLINE-5-CARBOXYLATE REDUCTASE"/>
    <property type="match status" value="1"/>
</dbReference>
<comment type="catalytic activity">
    <reaction evidence="2 4">
        <text>L-proline + NADP(+) = (S)-1-pyrroline-5-carboxylate + NADPH + 2 H(+)</text>
        <dbReference type="Rhea" id="RHEA:14109"/>
        <dbReference type="ChEBI" id="CHEBI:15378"/>
        <dbReference type="ChEBI" id="CHEBI:17388"/>
        <dbReference type="ChEBI" id="CHEBI:57783"/>
        <dbReference type="ChEBI" id="CHEBI:58349"/>
        <dbReference type="ChEBI" id="CHEBI:60039"/>
        <dbReference type="EC" id="1.5.1.2"/>
    </reaction>
</comment>
<keyword evidence="2 4" id="KW-0641">Proline biosynthesis</keyword>
<dbReference type="PANTHER" id="PTHR11645:SF49">
    <property type="entry name" value="PYRROLINE-5-CARBOXYLATE REDUCTASE 1"/>
    <property type="match status" value="1"/>
</dbReference>
<evidence type="ECO:0000313" key="7">
    <source>
        <dbReference type="EMBL" id="QQZ10931.1"/>
    </source>
</evidence>
<dbReference type="InterPro" id="IPR029036">
    <property type="entry name" value="P5CR_dimer"/>
</dbReference>
<dbReference type="EMBL" id="CP065425">
    <property type="protein sequence ID" value="QQZ10931.1"/>
    <property type="molecule type" value="Genomic_DNA"/>
</dbReference>
<comment type="pathway">
    <text evidence="2 4">Amino-acid biosynthesis; L-proline biosynthesis; L-proline from L-glutamate 5-semialdehyde: step 1/1.</text>
</comment>
<sequence length="272" mass="29399">MKISFIGAGSMAEAIISGMTQKKLIDHKNIYVTNRSDDIKLSTLKEKYKIQTTYNMKNLLEQTDIVFLAVKPKDAKDALLAIHPYLDSKTLVISVLAGISITYIESILNGPIIRAMPNTSAAIGKSATAIAFNDKVSAEQLNITINLLSSIGKTTIVEEEKLDAITGLSGSGPAYIYYIAEAMEQSAQEIGLEHTEAKKLIIQTLLGAAEMLELSGKSPADLRKSVTSPGGTTEAGIRVLDNSNVKEAFIHCIKEATTQSKRLAQINSKNQL</sequence>
<dbReference type="InterPro" id="IPR028939">
    <property type="entry name" value="P5C_Rdtase_cat_N"/>
</dbReference>
<evidence type="ECO:0000313" key="8">
    <source>
        <dbReference type="Proteomes" id="UP000595691"/>
    </source>
</evidence>
<dbReference type="RefSeq" id="WP_202780211.1">
    <property type="nucleotide sequence ID" value="NZ_CP065425.1"/>
</dbReference>
<dbReference type="HAMAP" id="MF_01925">
    <property type="entry name" value="P5C_reductase"/>
    <property type="match status" value="1"/>
</dbReference>
<dbReference type="GO" id="GO:0004735">
    <property type="term" value="F:pyrroline-5-carboxylate reductase activity"/>
    <property type="evidence" value="ECO:0007669"/>
    <property type="project" value="UniProtKB-EC"/>
</dbReference>
<dbReference type="InterPro" id="IPR008927">
    <property type="entry name" value="6-PGluconate_DH-like_C_sf"/>
</dbReference>
<dbReference type="Gene3D" id="1.10.3730.10">
    <property type="entry name" value="ProC C-terminal domain-like"/>
    <property type="match status" value="1"/>
</dbReference>
<reference evidence="7 8" key="1">
    <citation type="submission" date="2020-11" db="EMBL/GenBank/DDBJ databases">
        <title>Taxonomic evaluation of the Bacillus sporothermodurans group of bacteria based on whole genome sequences.</title>
        <authorList>
            <person name="Fiedler G."/>
            <person name="Herbstmann A.-D."/>
            <person name="Doll E."/>
            <person name="Wenning M."/>
            <person name="Brinks E."/>
            <person name="Kabisch J."/>
            <person name="Breitenwieser F."/>
            <person name="Lappann M."/>
            <person name="Boehnlein C."/>
            <person name="Franz C."/>
        </authorList>
    </citation>
    <scope>NUCLEOTIDE SEQUENCE [LARGE SCALE GENOMIC DNA]</scope>
    <source>
        <strain evidence="7 8">JCM 19841</strain>
    </source>
</reference>
<gene>
    <name evidence="2 7" type="primary">proC</name>
    <name evidence="7" type="ORF">I5776_08615</name>
</gene>
<dbReference type="Pfam" id="PF03807">
    <property type="entry name" value="F420_oxidored"/>
    <property type="match status" value="1"/>
</dbReference>
<dbReference type="NCBIfam" id="TIGR00112">
    <property type="entry name" value="proC"/>
    <property type="match status" value="1"/>
</dbReference>
<evidence type="ECO:0000256" key="2">
    <source>
        <dbReference type="HAMAP-Rule" id="MF_01925"/>
    </source>
</evidence>
<comment type="catalytic activity">
    <reaction evidence="2">
        <text>L-proline + NAD(+) = (S)-1-pyrroline-5-carboxylate + NADH + 2 H(+)</text>
        <dbReference type="Rhea" id="RHEA:14105"/>
        <dbReference type="ChEBI" id="CHEBI:15378"/>
        <dbReference type="ChEBI" id="CHEBI:17388"/>
        <dbReference type="ChEBI" id="CHEBI:57540"/>
        <dbReference type="ChEBI" id="CHEBI:57945"/>
        <dbReference type="ChEBI" id="CHEBI:60039"/>
        <dbReference type="EC" id="1.5.1.2"/>
    </reaction>
</comment>
<dbReference type="InterPro" id="IPR036291">
    <property type="entry name" value="NAD(P)-bd_dom_sf"/>
</dbReference>
<keyword evidence="2 4" id="KW-0560">Oxidoreductase</keyword>